<feature type="domain" description="Plant heme peroxidase family profile" evidence="21">
    <location>
        <begin position="25"/>
        <end position="320"/>
    </location>
</feature>
<dbReference type="EC" id="1.11.1.7" evidence="3"/>
<feature type="binding site" description="axial binding residue" evidence="17">
    <location>
        <position position="500"/>
    </location>
    <ligand>
        <name>heme b</name>
        <dbReference type="ChEBI" id="CHEBI:60344"/>
    </ligand>
    <ligandPart>
        <name>Fe</name>
        <dbReference type="ChEBI" id="CHEBI:18248"/>
    </ligandPart>
</feature>
<dbReference type="PROSITE" id="PS00435">
    <property type="entry name" value="PEROXIDASE_1"/>
    <property type="match status" value="1"/>
</dbReference>
<feature type="binding site" evidence="17">
    <location>
        <position position="396"/>
    </location>
    <ligand>
        <name>Ca(2+)</name>
        <dbReference type="ChEBI" id="CHEBI:29108"/>
        <label>1</label>
    </ligand>
</feature>
<keyword evidence="5" id="KW-0349">Heme</keyword>
<dbReference type="Proteomes" id="UP000092600">
    <property type="component" value="Unassembled WGS sequence"/>
</dbReference>
<evidence type="ECO:0000256" key="13">
    <source>
        <dbReference type="ARBA" id="ARBA00023324"/>
    </source>
</evidence>
<dbReference type="FunFam" id="1.10.420.10:FF:000001">
    <property type="entry name" value="Peroxidase"/>
    <property type="match status" value="1"/>
</dbReference>
<comment type="similarity">
    <text evidence="2">Belongs to the peroxidase family. Ascorbate peroxidase subfamily.</text>
</comment>
<dbReference type="PROSITE" id="PS50873">
    <property type="entry name" value="PEROXIDASE_4"/>
    <property type="match status" value="2"/>
</dbReference>
<protein>
    <recommendedName>
        <fullName evidence="14">Peroxidase 1</fullName>
        <ecNumber evidence="3">1.11.1.7</ecNumber>
    </recommendedName>
</protein>
<evidence type="ECO:0000256" key="3">
    <source>
        <dbReference type="ARBA" id="ARBA00012313"/>
    </source>
</evidence>
<comment type="catalytic activity">
    <reaction evidence="1">
        <text>2 a phenolic donor + H2O2 = 2 a phenolic radical donor + 2 H2O</text>
        <dbReference type="Rhea" id="RHEA:56136"/>
        <dbReference type="ChEBI" id="CHEBI:15377"/>
        <dbReference type="ChEBI" id="CHEBI:16240"/>
        <dbReference type="ChEBI" id="CHEBI:139520"/>
        <dbReference type="ChEBI" id="CHEBI:139521"/>
        <dbReference type="EC" id="1.11.1.7"/>
    </reaction>
</comment>
<dbReference type="PANTHER" id="PTHR31517:SF84">
    <property type="entry name" value="PEROXIDASE"/>
    <property type="match status" value="1"/>
</dbReference>
<feature type="chain" id="PRO_5008285683" description="Peroxidase 1" evidence="20">
    <location>
        <begin position="25"/>
        <end position="691"/>
    </location>
</feature>
<dbReference type="InterPro" id="IPR033905">
    <property type="entry name" value="Secretory_peroxidase"/>
</dbReference>
<evidence type="ECO:0000256" key="4">
    <source>
        <dbReference type="ARBA" id="ARBA00022559"/>
    </source>
</evidence>
<accession>A0A199V5W0</accession>
<evidence type="ECO:0000256" key="19">
    <source>
        <dbReference type="PIRSR" id="PIRSR600823-5"/>
    </source>
</evidence>
<comment type="cofactor">
    <cofactor evidence="17">
        <name>Ca(2+)</name>
        <dbReference type="ChEBI" id="CHEBI:29108"/>
    </cofactor>
    <text evidence="17">Binds 2 calcium ions per subunit.</text>
</comment>
<feature type="domain" description="Plant heme peroxidase family profile" evidence="21">
    <location>
        <begin position="333"/>
        <end position="633"/>
    </location>
</feature>
<feature type="binding site" evidence="17">
    <location>
        <position position="378"/>
    </location>
    <ligand>
        <name>Ca(2+)</name>
        <dbReference type="ChEBI" id="CHEBI:29108"/>
        <label>1</label>
    </ligand>
</feature>
<dbReference type="SUPFAM" id="SSF48113">
    <property type="entry name" value="Heme-dependent peroxidases"/>
    <property type="match status" value="2"/>
</dbReference>
<feature type="signal peptide" evidence="20">
    <location>
        <begin position="1"/>
        <end position="24"/>
    </location>
</feature>
<feature type="active site" description="Proton acceptor" evidence="15">
    <location>
        <position position="374"/>
    </location>
</feature>
<dbReference type="GO" id="GO:0006979">
    <property type="term" value="P:response to oxidative stress"/>
    <property type="evidence" value="ECO:0007669"/>
    <property type="project" value="InterPro"/>
</dbReference>
<dbReference type="Pfam" id="PF00141">
    <property type="entry name" value="peroxidase"/>
    <property type="match status" value="2"/>
</dbReference>
<organism evidence="22 23">
    <name type="scientific">Ananas comosus</name>
    <name type="common">Pineapple</name>
    <name type="synonym">Ananas ananas</name>
    <dbReference type="NCBI Taxonomy" id="4615"/>
    <lineage>
        <taxon>Eukaryota</taxon>
        <taxon>Viridiplantae</taxon>
        <taxon>Streptophyta</taxon>
        <taxon>Embryophyta</taxon>
        <taxon>Tracheophyta</taxon>
        <taxon>Spermatophyta</taxon>
        <taxon>Magnoliopsida</taxon>
        <taxon>Liliopsida</taxon>
        <taxon>Poales</taxon>
        <taxon>Bromeliaceae</taxon>
        <taxon>Bromelioideae</taxon>
        <taxon>Ananas</taxon>
    </lineage>
</organism>
<feature type="binding site" evidence="17">
    <location>
        <position position="375"/>
    </location>
    <ligand>
        <name>Ca(2+)</name>
        <dbReference type="ChEBI" id="CHEBI:29108"/>
        <label>1</label>
    </ligand>
</feature>
<feature type="disulfide bond" evidence="19">
    <location>
        <begin position="343"/>
        <end position="422"/>
    </location>
</feature>
<dbReference type="AlphaFoldDB" id="A0A199V5W0"/>
<proteinExistence type="inferred from homology"/>
<dbReference type="FunFam" id="1.10.420.10:FF:000006">
    <property type="entry name" value="Peroxidase"/>
    <property type="match status" value="1"/>
</dbReference>
<keyword evidence="10 19" id="KW-1015">Disulfide bond</keyword>
<dbReference type="InterPro" id="IPR010255">
    <property type="entry name" value="Haem_peroxidase_sf"/>
</dbReference>
<name>A0A199V5W0_ANACO</name>
<dbReference type="GO" id="GO:0140825">
    <property type="term" value="F:lactoperoxidase activity"/>
    <property type="evidence" value="ECO:0007669"/>
    <property type="project" value="UniProtKB-EC"/>
</dbReference>
<dbReference type="PRINTS" id="PR00458">
    <property type="entry name" value="PEROXIDASE"/>
</dbReference>
<dbReference type="GO" id="GO:0046872">
    <property type="term" value="F:metal ion binding"/>
    <property type="evidence" value="ECO:0007669"/>
    <property type="project" value="UniProtKB-KW"/>
</dbReference>
<dbReference type="PANTHER" id="PTHR31517">
    <property type="match status" value="1"/>
</dbReference>
<evidence type="ECO:0000256" key="7">
    <source>
        <dbReference type="ARBA" id="ARBA00022837"/>
    </source>
</evidence>
<evidence type="ECO:0000256" key="1">
    <source>
        <dbReference type="ARBA" id="ARBA00000189"/>
    </source>
</evidence>
<feature type="disulfide bond" evidence="19">
    <location>
        <begin position="376"/>
        <end position="381"/>
    </location>
</feature>
<dbReference type="PROSITE" id="PS00436">
    <property type="entry name" value="PEROXIDASE_2"/>
    <property type="match status" value="2"/>
</dbReference>
<evidence type="ECO:0000256" key="9">
    <source>
        <dbReference type="ARBA" id="ARBA00023004"/>
    </source>
</evidence>
<feature type="binding site" evidence="17">
    <location>
        <position position="384"/>
    </location>
    <ligand>
        <name>Ca(2+)</name>
        <dbReference type="ChEBI" id="CHEBI:29108"/>
        <label>1</label>
    </ligand>
</feature>
<evidence type="ECO:0000256" key="15">
    <source>
        <dbReference type="PIRSR" id="PIRSR600823-1"/>
    </source>
</evidence>
<dbReference type="GO" id="GO:0020037">
    <property type="term" value="F:heme binding"/>
    <property type="evidence" value="ECO:0007669"/>
    <property type="project" value="InterPro"/>
</dbReference>
<dbReference type="Gene3D" id="1.10.520.10">
    <property type="match status" value="2"/>
</dbReference>
<sequence>MDRGQMLAATVLCFLLSNIISSEAELQVGFYNYICPAAESIVHDEVKRAVSYNPGFAAGLLRMHFHDCFVRGCDGSVLIDSTPFNEAEKDGPPNKSSLRGFEVVDNIKSQLEAVCQGKVSCADILAFAARDSVALTGGPSYDVPAGRRDGRISQAADTKDLPAPTFGLANLTAFFAKKNLTQEDMITLSGRSHCSFFDFRLYNFSSNMVQDPSLDPSYAELLKHECPKDSNDPNLVVPLNTLPPNAFDSSYYRAVLEGRGLFVSDQALLSTPESAALVQQYAADACFFKKKFAEAMGKMGQIEVLTGSSGEIRANCRRAKNMALARGEILEAQLQFGFYDSICPEAESIVNDEVSKAVGANPSFAAALLRMHFHDCFVRGCDASVLIDSTSSNTAEKDAPPNTSLRGFDIVDSAKSRLEEACGGMVSCADILTFAARDSIVLSGGLSYQVPAGRRDGRVSTAQETNGNLPPPTFNIDQLIQIFTLKGFTQEEMVTLSGAHTIGVSHCSSFSSRLYNFSSTMSQDPDLDPTYGAELMQLCPQGSTNSGLIVPTDPYSPNSFDTAYYNNVLANQGLFTSDQALLSTDITAGQVIEYANNTDIFYADFAAAMVKMGQIEVLTGSLGEIRSNCRRSTQREMQLLSLPLKLVPGFVTHFAKHLFPTLHTFEVQPLEPYLEELLGVGLGELGLDLVH</sequence>
<feature type="disulfide bond" evidence="19">
    <location>
        <begin position="428"/>
        <end position="629"/>
    </location>
</feature>
<dbReference type="GO" id="GO:0042744">
    <property type="term" value="P:hydrogen peroxide catabolic process"/>
    <property type="evidence" value="ECO:0007669"/>
    <property type="project" value="UniProtKB-KW"/>
</dbReference>
<dbReference type="CDD" id="cd00693">
    <property type="entry name" value="secretory_peroxidase"/>
    <property type="match status" value="2"/>
</dbReference>
<keyword evidence="12" id="KW-0873">Pyrrolidone carboxylic acid</keyword>
<evidence type="ECO:0000256" key="14">
    <source>
        <dbReference type="ARBA" id="ARBA00072322"/>
    </source>
</evidence>
<keyword evidence="9 17" id="KW-0408">Iron</keyword>
<evidence type="ECO:0000313" key="22">
    <source>
        <dbReference type="EMBL" id="OAY72235.1"/>
    </source>
</evidence>
<keyword evidence="8" id="KW-0560">Oxidoreductase</keyword>
<keyword evidence="6 17" id="KW-0479">Metal-binding</keyword>
<feature type="binding site" evidence="16">
    <location>
        <position position="470"/>
    </location>
    <ligand>
        <name>substrate</name>
    </ligand>
</feature>
<evidence type="ECO:0000259" key="21">
    <source>
        <dbReference type="PROSITE" id="PS50873"/>
    </source>
</evidence>
<feature type="binding site" evidence="17">
    <location>
        <position position="501"/>
    </location>
    <ligand>
        <name>Ca(2+)</name>
        <dbReference type="ChEBI" id="CHEBI:29108"/>
        <label>2</label>
    </ligand>
</feature>
<evidence type="ECO:0000256" key="12">
    <source>
        <dbReference type="ARBA" id="ARBA00023283"/>
    </source>
</evidence>
<dbReference type="InterPro" id="IPR019794">
    <property type="entry name" value="Peroxidases_AS"/>
</dbReference>
<comment type="caution">
    <text evidence="22">The sequence shown here is derived from an EMBL/GenBank/DDBJ whole genome shotgun (WGS) entry which is preliminary data.</text>
</comment>
<feature type="disulfide bond" evidence="19">
    <location>
        <begin position="507"/>
        <end position="539"/>
    </location>
</feature>
<evidence type="ECO:0000256" key="17">
    <source>
        <dbReference type="PIRSR" id="PIRSR600823-3"/>
    </source>
</evidence>
<dbReference type="PRINTS" id="PR00461">
    <property type="entry name" value="PLPEROXIDASE"/>
</dbReference>
<evidence type="ECO:0000256" key="2">
    <source>
        <dbReference type="ARBA" id="ARBA00006873"/>
    </source>
</evidence>
<comment type="cofactor">
    <cofactor evidence="17">
        <name>heme b</name>
        <dbReference type="ChEBI" id="CHEBI:60344"/>
    </cofactor>
    <text evidence="17">Binds 1 heme b (iron(II)-protoporphyrin IX) group per subunit.</text>
</comment>
<keyword evidence="20" id="KW-0732">Signal</keyword>
<evidence type="ECO:0000256" key="16">
    <source>
        <dbReference type="PIRSR" id="PIRSR600823-2"/>
    </source>
</evidence>
<gene>
    <name evidence="22" type="ORF">ACMD2_11456</name>
</gene>
<dbReference type="EMBL" id="LSRQ01003198">
    <property type="protein sequence ID" value="OAY72235.1"/>
    <property type="molecule type" value="Genomic_DNA"/>
</dbReference>
<evidence type="ECO:0000256" key="8">
    <source>
        <dbReference type="ARBA" id="ARBA00023002"/>
    </source>
</evidence>
<dbReference type="InterPro" id="IPR019793">
    <property type="entry name" value="Peroxidases_heam-ligand_BS"/>
</dbReference>
<evidence type="ECO:0000256" key="20">
    <source>
        <dbReference type="SAM" id="SignalP"/>
    </source>
</evidence>
<evidence type="ECO:0000256" key="6">
    <source>
        <dbReference type="ARBA" id="ARBA00022723"/>
    </source>
</evidence>
<reference evidence="22 23" key="1">
    <citation type="journal article" date="2016" name="DNA Res.">
        <title>The draft genome of MD-2 pineapple using hybrid error correction of long reads.</title>
        <authorList>
            <person name="Redwan R.M."/>
            <person name="Saidin A."/>
            <person name="Kumar S.V."/>
        </authorList>
    </citation>
    <scope>NUCLEOTIDE SEQUENCE [LARGE SCALE GENOMIC DNA]</scope>
    <source>
        <strain evidence="23">cv. MD2</strain>
        <tissue evidence="22">Leaf</tissue>
    </source>
</reference>
<dbReference type="InterPro" id="IPR002016">
    <property type="entry name" value="Haem_peroxidase"/>
</dbReference>
<dbReference type="FunFam" id="1.10.520.10:FF:000001">
    <property type="entry name" value="Peroxidase"/>
    <property type="match status" value="2"/>
</dbReference>
<feature type="binding site" evidence="17">
    <location>
        <position position="561"/>
    </location>
    <ligand>
        <name>Ca(2+)</name>
        <dbReference type="ChEBI" id="CHEBI:29108"/>
        <label>2</label>
    </ligand>
</feature>
<evidence type="ECO:0000256" key="11">
    <source>
        <dbReference type="ARBA" id="ARBA00023180"/>
    </source>
</evidence>
<dbReference type="Gene3D" id="1.10.420.10">
    <property type="entry name" value="Peroxidase, domain 2"/>
    <property type="match status" value="2"/>
</dbReference>
<feature type="site" description="Transition state stabilizer" evidence="18">
    <location>
        <position position="370"/>
    </location>
</feature>
<keyword evidence="7 17" id="KW-0106">Calcium</keyword>
<dbReference type="InterPro" id="IPR000823">
    <property type="entry name" value="Peroxidase_pln"/>
</dbReference>
<keyword evidence="11" id="KW-0325">Glycoprotein</keyword>
<keyword evidence="4 22" id="KW-0575">Peroxidase</keyword>
<evidence type="ECO:0000256" key="18">
    <source>
        <dbReference type="PIRSR" id="PIRSR600823-4"/>
    </source>
</evidence>
<evidence type="ECO:0000256" key="10">
    <source>
        <dbReference type="ARBA" id="ARBA00023157"/>
    </source>
</evidence>
<keyword evidence="13" id="KW-0376">Hydrogen peroxide</keyword>
<feature type="binding site" evidence="17">
    <location>
        <position position="382"/>
    </location>
    <ligand>
        <name>Ca(2+)</name>
        <dbReference type="ChEBI" id="CHEBI:29108"/>
        <label>1</label>
    </ligand>
</feature>
<evidence type="ECO:0000256" key="5">
    <source>
        <dbReference type="ARBA" id="ARBA00022617"/>
    </source>
</evidence>
<evidence type="ECO:0000313" key="23">
    <source>
        <dbReference type="Proteomes" id="UP000092600"/>
    </source>
</evidence>
<feature type="binding site" evidence="17">
    <location>
        <position position="380"/>
    </location>
    <ligand>
        <name>Ca(2+)</name>
        <dbReference type="ChEBI" id="CHEBI:29108"/>
        <label>1</label>
    </ligand>
</feature>
<feature type="binding site" evidence="17">
    <location>
        <position position="553"/>
    </location>
    <ligand>
        <name>Ca(2+)</name>
        <dbReference type="ChEBI" id="CHEBI:29108"/>
        <label>2</label>
    </ligand>
</feature>